<organism evidence="1 2">
    <name type="scientific">Archangium violaceum Cb vi76</name>
    <dbReference type="NCBI Taxonomy" id="1406225"/>
    <lineage>
        <taxon>Bacteria</taxon>
        <taxon>Pseudomonadati</taxon>
        <taxon>Myxococcota</taxon>
        <taxon>Myxococcia</taxon>
        <taxon>Myxococcales</taxon>
        <taxon>Cystobacterineae</taxon>
        <taxon>Archangiaceae</taxon>
        <taxon>Archangium</taxon>
    </lineage>
</organism>
<dbReference type="AlphaFoldDB" id="A0A084SE21"/>
<sequence>MSPLRLLLIVAGAVWGVRLANDIADAIEGEQETPAGPGQAARRVELEEKRELLEAELQGVRIVRELPADAGTAEELPALPFGLPREPAKA</sequence>
<reference evidence="1 2" key="1">
    <citation type="submission" date="2014-07" db="EMBL/GenBank/DDBJ databases">
        <title>Draft Genome Sequence of Gephyronic Acid Producer, Cystobacter violaceus Strain Cb vi76.</title>
        <authorList>
            <person name="Stevens D.C."/>
            <person name="Young J."/>
            <person name="Carmichael R."/>
            <person name="Tan J."/>
            <person name="Taylor R.E."/>
        </authorList>
    </citation>
    <scope>NUCLEOTIDE SEQUENCE [LARGE SCALE GENOMIC DNA]</scope>
    <source>
        <strain evidence="1 2">Cb vi76</strain>
    </source>
</reference>
<name>A0A084SE21_9BACT</name>
<proteinExistence type="predicted"/>
<comment type="caution">
    <text evidence="1">The sequence shown here is derived from an EMBL/GenBank/DDBJ whole genome shotgun (WGS) entry which is preliminary data.</text>
</comment>
<dbReference type="Proteomes" id="UP000028547">
    <property type="component" value="Unassembled WGS sequence"/>
</dbReference>
<protein>
    <submittedName>
        <fullName evidence="1">Uncharacterized protein</fullName>
    </submittedName>
</protein>
<accession>A0A084SE21</accession>
<dbReference type="RefSeq" id="WP_043414963.1">
    <property type="nucleotide sequence ID" value="NZ_JPMI01000431.1"/>
</dbReference>
<evidence type="ECO:0000313" key="1">
    <source>
        <dbReference type="EMBL" id="KFA86706.1"/>
    </source>
</evidence>
<dbReference type="EMBL" id="JPMI01000431">
    <property type="protein sequence ID" value="KFA86706.1"/>
    <property type="molecule type" value="Genomic_DNA"/>
</dbReference>
<gene>
    <name evidence="1" type="ORF">Q664_52805</name>
</gene>
<evidence type="ECO:0000313" key="2">
    <source>
        <dbReference type="Proteomes" id="UP000028547"/>
    </source>
</evidence>